<feature type="domain" description="ZNF598/HEL2 PAH" evidence="1">
    <location>
        <begin position="207"/>
        <end position="291"/>
    </location>
</feature>
<proteinExistence type="predicted"/>
<dbReference type="AlphaFoldDB" id="A0AAE0KZW7"/>
<dbReference type="PANTHER" id="PTHR39337">
    <property type="entry name" value="BLR5642 PROTEIN"/>
    <property type="match status" value="1"/>
</dbReference>
<keyword evidence="3" id="KW-1185">Reference proteome</keyword>
<dbReference type="Pfam" id="PF23202">
    <property type="entry name" value="PAH_ZNF598"/>
    <property type="match status" value="1"/>
</dbReference>
<accession>A0AAE0KZW7</accession>
<name>A0AAE0KZW7_9CHLO</name>
<dbReference type="EMBL" id="LGRX02012708">
    <property type="protein sequence ID" value="KAK3266958.1"/>
    <property type="molecule type" value="Genomic_DNA"/>
</dbReference>
<feature type="non-terminal residue" evidence="2">
    <location>
        <position position="369"/>
    </location>
</feature>
<dbReference type="InterPro" id="IPR057634">
    <property type="entry name" value="PAH_ZNF598/HEL2"/>
</dbReference>
<evidence type="ECO:0000313" key="3">
    <source>
        <dbReference type="Proteomes" id="UP001190700"/>
    </source>
</evidence>
<reference evidence="2 3" key="1">
    <citation type="journal article" date="2015" name="Genome Biol. Evol.">
        <title>Comparative Genomics of a Bacterivorous Green Alga Reveals Evolutionary Causalities and Consequences of Phago-Mixotrophic Mode of Nutrition.</title>
        <authorList>
            <person name="Burns J.A."/>
            <person name="Paasch A."/>
            <person name="Narechania A."/>
            <person name="Kim E."/>
        </authorList>
    </citation>
    <scope>NUCLEOTIDE SEQUENCE [LARGE SCALE GENOMIC DNA]</scope>
    <source>
        <strain evidence="2 3">PLY_AMNH</strain>
    </source>
</reference>
<dbReference type="Pfam" id="PF04343">
    <property type="entry name" value="DUF488"/>
    <property type="match status" value="1"/>
</dbReference>
<comment type="caution">
    <text evidence="2">The sequence shown here is derived from an EMBL/GenBank/DDBJ whole genome shotgun (WGS) entry which is preliminary data.</text>
</comment>
<organism evidence="2 3">
    <name type="scientific">Cymbomonas tetramitiformis</name>
    <dbReference type="NCBI Taxonomy" id="36881"/>
    <lineage>
        <taxon>Eukaryota</taxon>
        <taxon>Viridiplantae</taxon>
        <taxon>Chlorophyta</taxon>
        <taxon>Pyramimonadophyceae</taxon>
        <taxon>Pyramimonadales</taxon>
        <taxon>Pyramimonadaceae</taxon>
        <taxon>Cymbomonas</taxon>
    </lineage>
</organism>
<sequence>MTPHIFTIGHSDHTISAFIALCRQHNIRGLIDVRSKPGSGRYPQFNKARLAASCEQYGIEYQWCPALGGKGEEGIEGSLLTSEGQDSFEHLCWLAGHPRSKGGGGQETEDKLWTMMCSEGAWRQCHRQVLAAELSQRGVTVEHILRDGHIEPHPSSHHLHSAIPQALPTSDRCCHHSDGDCTATGSSAGIKIAEPAGTASPQVQQKTKNQAVVKELKQRLGSEAYTEFRAFSQQFQNGALEAEEYRDHVLGLLASAPSPTSSELQDDRILLLQMAHLLPASECRTQLLAVLHPLPSPGAASTIVPTVESVDHIRAIVRPGSSESWQPHPQAATQTCTRGRELLVLAVRFHHILDEHKRHVLVAWAHELQ</sequence>
<evidence type="ECO:0000259" key="1">
    <source>
        <dbReference type="Pfam" id="PF23202"/>
    </source>
</evidence>
<dbReference type="PANTHER" id="PTHR39337:SF1">
    <property type="entry name" value="BLR5642 PROTEIN"/>
    <property type="match status" value="1"/>
</dbReference>
<dbReference type="InterPro" id="IPR007438">
    <property type="entry name" value="DUF488"/>
</dbReference>
<gene>
    <name evidence="2" type="ORF">CYMTET_24453</name>
</gene>
<evidence type="ECO:0000313" key="2">
    <source>
        <dbReference type="EMBL" id="KAK3266958.1"/>
    </source>
</evidence>
<protein>
    <recommendedName>
        <fullName evidence="1">ZNF598/HEL2 PAH domain-containing protein</fullName>
    </recommendedName>
</protein>
<dbReference type="Proteomes" id="UP001190700">
    <property type="component" value="Unassembled WGS sequence"/>
</dbReference>